<evidence type="ECO:0000259" key="3">
    <source>
        <dbReference type="PROSITE" id="PS50240"/>
    </source>
</evidence>
<dbReference type="PROSITE" id="PS50240">
    <property type="entry name" value="TRYPSIN_DOM"/>
    <property type="match status" value="1"/>
</dbReference>
<evidence type="ECO:0000313" key="5">
    <source>
        <dbReference type="Proteomes" id="UP001497623"/>
    </source>
</evidence>
<dbReference type="GO" id="GO:0006508">
    <property type="term" value="P:proteolysis"/>
    <property type="evidence" value="ECO:0007669"/>
    <property type="project" value="InterPro"/>
</dbReference>
<sequence length="146" mass="16171">GKCGNYNPDRIIGGKPVFPNNKYPWQVWLLDDNTYYICGGSIISDRYVLTAGHCICALSNESKLKVMVADHNKDQSSDDIQGVTRLVNIEEVITYPDYSCRGIGVVTDDIALLRMSKQLDLSSDSEVGAVCLPPDDSDTYEGEDRM</sequence>
<dbReference type="InterPro" id="IPR001314">
    <property type="entry name" value="Peptidase_S1A"/>
</dbReference>
<accession>A0AAV2QWH7</accession>
<dbReference type="SUPFAM" id="SSF50494">
    <property type="entry name" value="Trypsin-like serine proteases"/>
    <property type="match status" value="1"/>
</dbReference>
<dbReference type="SMART" id="SM00020">
    <property type="entry name" value="Tryp_SPc"/>
    <property type="match status" value="1"/>
</dbReference>
<reference evidence="4 5" key="1">
    <citation type="submission" date="2024-05" db="EMBL/GenBank/DDBJ databases">
        <authorList>
            <person name="Wallberg A."/>
        </authorList>
    </citation>
    <scope>NUCLEOTIDE SEQUENCE [LARGE SCALE GENOMIC DNA]</scope>
</reference>
<dbReference type="Gene3D" id="2.40.10.10">
    <property type="entry name" value="Trypsin-like serine proteases"/>
    <property type="match status" value="1"/>
</dbReference>
<feature type="domain" description="Peptidase S1" evidence="3">
    <location>
        <begin position="11"/>
        <end position="146"/>
    </location>
</feature>
<proteinExistence type="inferred from homology"/>
<dbReference type="PANTHER" id="PTHR24256">
    <property type="entry name" value="TRYPTASE-RELATED"/>
    <property type="match status" value="1"/>
</dbReference>
<dbReference type="InterPro" id="IPR051487">
    <property type="entry name" value="Ser/Thr_Proteases_Immune/Dev"/>
</dbReference>
<protein>
    <recommendedName>
        <fullName evidence="3">Peptidase S1 domain-containing protein</fullName>
    </recommendedName>
</protein>
<name>A0AAV2QWH7_MEGNR</name>
<dbReference type="PROSITE" id="PS00134">
    <property type="entry name" value="TRYPSIN_HIS"/>
    <property type="match status" value="1"/>
</dbReference>
<evidence type="ECO:0000256" key="1">
    <source>
        <dbReference type="ARBA" id="ARBA00023157"/>
    </source>
</evidence>
<dbReference type="PRINTS" id="PR00722">
    <property type="entry name" value="CHYMOTRYPSIN"/>
</dbReference>
<dbReference type="Pfam" id="PF00089">
    <property type="entry name" value="Trypsin"/>
    <property type="match status" value="1"/>
</dbReference>
<dbReference type="InterPro" id="IPR009003">
    <property type="entry name" value="Peptidase_S1_PA"/>
</dbReference>
<dbReference type="InterPro" id="IPR018114">
    <property type="entry name" value="TRYPSIN_HIS"/>
</dbReference>
<dbReference type="AlphaFoldDB" id="A0AAV2QWH7"/>
<organism evidence="4 5">
    <name type="scientific">Meganyctiphanes norvegica</name>
    <name type="common">Northern krill</name>
    <name type="synonym">Thysanopoda norvegica</name>
    <dbReference type="NCBI Taxonomy" id="48144"/>
    <lineage>
        <taxon>Eukaryota</taxon>
        <taxon>Metazoa</taxon>
        <taxon>Ecdysozoa</taxon>
        <taxon>Arthropoda</taxon>
        <taxon>Crustacea</taxon>
        <taxon>Multicrustacea</taxon>
        <taxon>Malacostraca</taxon>
        <taxon>Eumalacostraca</taxon>
        <taxon>Eucarida</taxon>
        <taxon>Euphausiacea</taxon>
        <taxon>Euphausiidae</taxon>
        <taxon>Meganyctiphanes</taxon>
    </lineage>
</organism>
<keyword evidence="1" id="KW-1015">Disulfide bond</keyword>
<dbReference type="InterPro" id="IPR001254">
    <property type="entry name" value="Trypsin_dom"/>
</dbReference>
<dbReference type="InterPro" id="IPR043504">
    <property type="entry name" value="Peptidase_S1_PA_chymotrypsin"/>
</dbReference>
<comment type="caution">
    <text evidence="4">The sequence shown here is derived from an EMBL/GenBank/DDBJ whole genome shotgun (WGS) entry which is preliminary data.</text>
</comment>
<dbReference type="FunFam" id="2.40.10.10:FF:000068">
    <property type="entry name" value="transmembrane protease serine 2"/>
    <property type="match status" value="1"/>
</dbReference>
<dbReference type="Proteomes" id="UP001497623">
    <property type="component" value="Unassembled WGS sequence"/>
</dbReference>
<keyword evidence="5" id="KW-1185">Reference proteome</keyword>
<evidence type="ECO:0000256" key="2">
    <source>
        <dbReference type="ARBA" id="ARBA00024195"/>
    </source>
</evidence>
<evidence type="ECO:0000313" key="4">
    <source>
        <dbReference type="EMBL" id="CAL4104508.1"/>
    </source>
</evidence>
<feature type="non-terminal residue" evidence="4">
    <location>
        <position position="1"/>
    </location>
</feature>
<dbReference type="EMBL" id="CAXKWB010012401">
    <property type="protein sequence ID" value="CAL4104508.1"/>
    <property type="molecule type" value="Genomic_DNA"/>
</dbReference>
<comment type="similarity">
    <text evidence="2">Belongs to the peptidase S1 family. CLIP subfamily.</text>
</comment>
<gene>
    <name evidence="4" type="ORF">MNOR_LOCUS17792</name>
</gene>
<dbReference type="GO" id="GO:0004252">
    <property type="term" value="F:serine-type endopeptidase activity"/>
    <property type="evidence" value="ECO:0007669"/>
    <property type="project" value="InterPro"/>
</dbReference>